<evidence type="ECO:0000259" key="8">
    <source>
        <dbReference type="PROSITE" id="PS50280"/>
    </source>
</evidence>
<keyword evidence="2" id="KW-0808">Transferase</keyword>
<dbReference type="Pfam" id="PF18264">
    <property type="entry name" value="preSET_CXC"/>
    <property type="match status" value="1"/>
</dbReference>
<evidence type="ECO:0000256" key="2">
    <source>
        <dbReference type="ARBA" id="ARBA00022679"/>
    </source>
</evidence>
<dbReference type="InterPro" id="IPR045318">
    <property type="entry name" value="EZH1/2-like"/>
</dbReference>
<keyword evidence="5" id="KW-0804">Transcription</keyword>
<feature type="compositionally biased region" description="Polar residues" evidence="7">
    <location>
        <begin position="1108"/>
        <end position="1122"/>
    </location>
</feature>
<keyword evidence="3" id="KW-0949">S-adenosyl-L-methionine</keyword>
<feature type="compositionally biased region" description="Basic and acidic residues" evidence="7">
    <location>
        <begin position="1075"/>
        <end position="1084"/>
    </location>
</feature>
<dbReference type="OrthoDB" id="6141102at2759"/>
<evidence type="ECO:0000256" key="7">
    <source>
        <dbReference type="SAM" id="MobiDB-lite"/>
    </source>
</evidence>
<dbReference type="InterPro" id="IPR001214">
    <property type="entry name" value="SET_dom"/>
</dbReference>
<evidence type="ECO:0000259" key="9">
    <source>
        <dbReference type="PROSITE" id="PS51633"/>
    </source>
</evidence>
<dbReference type="GO" id="GO:0005634">
    <property type="term" value="C:nucleus"/>
    <property type="evidence" value="ECO:0007669"/>
    <property type="project" value="TreeGrafter"/>
</dbReference>
<feature type="region of interest" description="Disordered" evidence="7">
    <location>
        <begin position="291"/>
        <end position="311"/>
    </location>
</feature>
<evidence type="ECO:0000256" key="3">
    <source>
        <dbReference type="ARBA" id="ARBA00022691"/>
    </source>
</evidence>
<sequence length="1214" mass="134959">MPLSSRGRSSRLQGAKPADSEEPLRIPGPEVEQRSNASSSSSSTHAGPSSPAAGSTEPRERVVIVVYDLDEESPSDQKAGRNTRKIEEIVQKLPGKASQKALELCTTATPKSINTKTIGTPPPAPRSYETTGDKATAELVVRAADLSTAESWVLTGAVIGTTTGTIDTKSIDANATRKGGEISGTFDVKSTIEFTTRNPSTPPPSKVFPGIQRSSASPLREGAEPDAAGTASSTLASRVSPAKTATPETISHASSEEEESSGETISSGSNTGRASKKAFRFVYRTRERRQIGKDSIMHEGDRESSSVSQEDQNTVDRFLMLARDICRQSRASQQEKAVAELRQAAVDAAECDSPDLDPSLRDPFEALTKARRRDYNTGKPSSIEGKNKGAPAPRERLSNISMKKSVQPLERHLDKIGVSFLAPNLRTVRTVESRKTRRTRRTRGGGDGDIDDKSLDADILEFEQQHILDRGAMKEQRKCQELIWLWQGRIKKFVKRPEILKSNVLYFFVQDRFEPERQVDFKGMKNCLAAWKKEQQRGCRMCKLADPESRHSCLEKGFKDLPQPNDRDLIFAGLMAYAFHEVTGSTLWHWALDGIIKPRYEESEAANLQDPGFCLICFCHLCPIHGAFDQPSSDEEDDLTLRRALINDDEGGLNIRKFVSRPSAKLSAQENAHAHLCGIFCVDPSTSLRGLIGRQPDGTIKGASRTPEDYIRPVLADSELCQSTCFWDINNRRDIMLSDVHFQPFLLDSQRERTEQLLSFYLHNQRAPCLISRALGSVTCTLVFNHIIFLTFKVQHPAIPRPVSAQMIDQPHPIPTTGQKSKKTDFEASGDMNKRKPFFPCSHKGPCSSDNPACSCAADKVHCEWFCGCDESCKRRFWGCSCKAKGRKTCFQDSNCACWKLNRECDPHLCLKCGVLDVLDSFNKYRNDVRQGRCRNCQIQSNLPARTIKAPSQIHGNGLFSGVDYAKGDFIGEYVGEIISQREADRRGVLYTLGKRLYLFTLNATQEVDAYYYGNKMRYMNNSGKDEHINVVPYSRLCGGVMRLGLFAKRNVRAGEELLWNYGFGEEVTKGFWEPGEKPPKDRQSLPSPQQRLTGTKGRNTRAKESVDSATQEQSSQRSQSPTEPPPQRRKRWISKVPEGTKADSTTDDEEADRAGGAKERAIEIPDSDDSDDSTHDNRGKLATKNVQEAQAANAQNDETATKRRQSSTPRVQH</sequence>
<comment type="catalytic activity">
    <reaction evidence="6">
        <text>L-lysyl(27)-[histone H3] + 3 S-adenosyl-L-methionine = N(6),N(6),N(6)-trimethyl-L-lysyl(27)-[histone H3] + 3 S-adenosyl-L-homocysteine + 3 H(+)</text>
        <dbReference type="Rhea" id="RHEA:60292"/>
        <dbReference type="Rhea" id="RHEA-COMP:15535"/>
        <dbReference type="Rhea" id="RHEA-COMP:15548"/>
        <dbReference type="ChEBI" id="CHEBI:15378"/>
        <dbReference type="ChEBI" id="CHEBI:29969"/>
        <dbReference type="ChEBI" id="CHEBI:57856"/>
        <dbReference type="ChEBI" id="CHEBI:59789"/>
        <dbReference type="ChEBI" id="CHEBI:61961"/>
        <dbReference type="EC" id="2.1.1.356"/>
    </reaction>
</comment>
<dbReference type="Pfam" id="PF00856">
    <property type="entry name" value="SET"/>
    <property type="match status" value="1"/>
</dbReference>
<dbReference type="GeneID" id="30008143"/>
<keyword evidence="4" id="KW-0805">Transcription regulation</keyword>
<name>A0A178ZQM8_9EURO</name>
<comment type="caution">
    <text evidence="10">The sequence shown here is derived from an EMBL/GenBank/DDBJ whole genome shotgun (WGS) entry which is preliminary data.</text>
</comment>
<dbReference type="SMART" id="SM00317">
    <property type="entry name" value="SET"/>
    <property type="match status" value="1"/>
</dbReference>
<dbReference type="Proteomes" id="UP000078343">
    <property type="component" value="Unassembled WGS sequence"/>
</dbReference>
<feature type="domain" description="SET" evidence="8">
    <location>
        <begin position="940"/>
        <end position="1063"/>
    </location>
</feature>
<evidence type="ECO:0000313" key="11">
    <source>
        <dbReference type="Proteomes" id="UP000078343"/>
    </source>
</evidence>
<evidence type="ECO:0000256" key="6">
    <source>
        <dbReference type="ARBA" id="ARBA00048568"/>
    </source>
</evidence>
<accession>A0A178ZQM8</accession>
<evidence type="ECO:0000256" key="1">
    <source>
        <dbReference type="ARBA" id="ARBA00022603"/>
    </source>
</evidence>
<dbReference type="GO" id="GO:0032259">
    <property type="term" value="P:methylation"/>
    <property type="evidence" value="ECO:0007669"/>
    <property type="project" value="UniProtKB-KW"/>
</dbReference>
<feature type="compositionally biased region" description="Basic and acidic residues" evidence="7">
    <location>
        <begin position="1153"/>
        <end position="1164"/>
    </location>
</feature>
<dbReference type="PANTHER" id="PTHR45747:SF4">
    <property type="entry name" value="HISTONE-LYSINE N-METHYLTRANSFERASE E(Z)"/>
    <property type="match status" value="1"/>
</dbReference>
<dbReference type="PROSITE" id="PS51633">
    <property type="entry name" value="CXC"/>
    <property type="match status" value="1"/>
</dbReference>
<keyword evidence="11" id="KW-1185">Reference proteome</keyword>
<dbReference type="GO" id="GO:0140951">
    <property type="term" value="F:histone H3K27 trimethyltransferase activity"/>
    <property type="evidence" value="ECO:0007669"/>
    <property type="project" value="UniProtKB-EC"/>
</dbReference>
<feature type="compositionally biased region" description="Low complexity" evidence="7">
    <location>
        <begin position="1189"/>
        <end position="1199"/>
    </location>
</feature>
<feature type="region of interest" description="Disordered" evidence="7">
    <location>
        <begin position="1071"/>
        <end position="1214"/>
    </location>
</feature>
<evidence type="ECO:0000256" key="5">
    <source>
        <dbReference type="ARBA" id="ARBA00023163"/>
    </source>
</evidence>
<feature type="compositionally biased region" description="Low complexity" evidence="7">
    <location>
        <begin position="35"/>
        <end position="56"/>
    </location>
</feature>
<protein>
    <recommendedName>
        <fullName evidence="12">SET domain-containing protein</fullName>
    </recommendedName>
</protein>
<proteinExistence type="predicted"/>
<feature type="region of interest" description="Disordered" evidence="7">
    <location>
        <begin position="431"/>
        <end position="450"/>
    </location>
</feature>
<keyword evidence="1" id="KW-0489">Methyltransferase</keyword>
<gene>
    <name evidence="10" type="ORF">AYL99_03974</name>
</gene>
<evidence type="ECO:0000313" key="10">
    <source>
        <dbReference type="EMBL" id="OAP61771.1"/>
    </source>
</evidence>
<dbReference type="InterPro" id="IPR026489">
    <property type="entry name" value="CXC_dom"/>
</dbReference>
<feature type="region of interest" description="Disordered" evidence="7">
    <location>
        <begin position="190"/>
        <end position="273"/>
    </location>
</feature>
<evidence type="ECO:0000256" key="4">
    <source>
        <dbReference type="ARBA" id="ARBA00023015"/>
    </source>
</evidence>
<organism evidence="10 11">
    <name type="scientific">Fonsecaea erecta</name>
    <dbReference type="NCBI Taxonomy" id="1367422"/>
    <lineage>
        <taxon>Eukaryota</taxon>
        <taxon>Fungi</taxon>
        <taxon>Dikarya</taxon>
        <taxon>Ascomycota</taxon>
        <taxon>Pezizomycotina</taxon>
        <taxon>Eurotiomycetes</taxon>
        <taxon>Chaetothyriomycetidae</taxon>
        <taxon>Chaetothyriales</taxon>
        <taxon>Herpotrichiellaceae</taxon>
        <taxon>Fonsecaea</taxon>
    </lineage>
</organism>
<evidence type="ECO:0008006" key="12">
    <source>
        <dbReference type="Google" id="ProtNLM"/>
    </source>
</evidence>
<dbReference type="PANTHER" id="PTHR45747">
    <property type="entry name" value="HISTONE-LYSINE N-METHYLTRANSFERASE E(Z)"/>
    <property type="match status" value="1"/>
</dbReference>
<feature type="region of interest" description="Disordered" evidence="7">
    <location>
        <begin position="1"/>
        <end position="85"/>
    </location>
</feature>
<dbReference type="STRING" id="1367422.A0A178ZQM8"/>
<dbReference type="PROSITE" id="PS50280">
    <property type="entry name" value="SET"/>
    <property type="match status" value="1"/>
</dbReference>
<reference evidence="10 11" key="1">
    <citation type="submission" date="2016-04" db="EMBL/GenBank/DDBJ databases">
        <title>Draft genome of Fonsecaea erecta CBS 125763.</title>
        <authorList>
            <person name="Weiss V.A."/>
            <person name="Vicente V.A."/>
            <person name="Raittz R.T."/>
            <person name="Moreno L.F."/>
            <person name="De Souza E.M."/>
            <person name="Pedrosa F.O."/>
            <person name="Steffens M.B."/>
            <person name="Faoro H."/>
            <person name="Tadra-Sfeir M.Z."/>
            <person name="Najafzadeh M.J."/>
            <person name="Felipe M.S."/>
            <person name="Teixeira M."/>
            <person name="Sun J."/>
            <person name="Xi L."/>
            <person name="Gomes R."/>
            <person name="De Azevedo C.M."/>
            <person name="Salgado C.G."/>
            <person name="Da Silva M.B."/>
            <person name="Nascimento M.F."/>
            <person name="Queiroz-Telles F."/>
            <person name="Attili D.S."/>
            <person name="Gorbushina A."/>
        </authorList>
    </citation>
    <scope>NUCLEOTIDE SEQUENCE [LARGE SCALE GENOMIC DNA]</scope>
    <source>
        <strain evidence="10 11">CBS 125763</strain>
    </source>
</reference>
<dbReference type="GO" id="GO:0003682">
    <property type="term" value="F:chromatin binding"/>
    <property type="evidence" value="ECO:0007669"/>
    <property type="project" value="TreeGrafter"/>
</dbReference>
<dbReference type="InterPro" id="IPR041355">
    <property type="entry name" value="Pre-SET_CXC"/>
</dbReference>
<dbReference type="EMBL" id="LVYI01000003">
    <property type="protein sequence ID" value="OAP61771.1"/>
    <property type="molecule type" value="Genomic_DNA"/>
</dbReference>
<feature type="compositionally biased region" description="Low complexity" evidence="7">
    <location>
        <begin position="1"/>
        <end position="11"/>
    </location>
</feature>
<feature type="compositionally biased region" description="Basic and acidic residues" evidence="7">
    <location>
        <begin position="291"/>
        <end position="304"/>
    </location>
</feature>
<dbReference type="GO" id="GO:0031507">
    <property type="term" value="P:heterochromatin formation"/>
    <property type="evidence" value="ECO:0007669"/>
    <property type="project" value="TreeGrafter"/>
</dbReference>
<feature type="region of interest" description="Disordered" evidence="7">
    <location>
        <begin position="807"/>
        <end position="829"/>
    </location>
</feature>
<feature type="domain" description="CXC" evidence="9">
    <location>
        <begin position="821"/>
        <end position="930"/>
    </location>
</feature>
<dbReference type="InterPro" id="IPR046341">
    <property type="entry name" value="SET_dom_sf"/>
</dbReference>
<dbReference type="AlphaFoldDB" id="A0A178ZQM8"/>
<feature type="region of interest" description="Disordered" evidence="7">
    <location>
        <begin position="369"/>
        <end position="394"/>
    </location>
</feature>
<dbReference type="SUPFAM" id="SSF82199">
    <property type="entry name" value="SET domain"/>
    <property type="match status" value="1"/>
</dbReference>
<dbReference type="RefSeq" id="XP_018695138.1">
    <property type="nucleotide sequence ID" value="XM_018835488.1"/>
</dbReference>
<feature type="compositionally biased region" description="Polar residues" evidence="7">
    <location>
        <begin position="1085"/>
        <end position="1098"/>
    </location>
</feature>
<dbReference type="Gene3D" id="2.170.270.10">
    <property type="entry name" value="SET domain"/>
    <property type="match status" value="1"/>
</dbReference>